<accession>A0AC58SY50</accession>
<organism evidence="1 2">
    <name type="scientific">Nicotiana tabacum</name>
    <name type="common">Common tobacco</name>
    <dbReference type="NCBI Taxonomy" id="4097"/>
    <lineage>
        <taxon>Eukaryota</taxon>
        <taxon>Viridiplantae</taxon>
        <taxon>Streptophyta</taxon>
        <taxon>Embryophyta</taxon>
        <taxon>Tracheophyta</taxon>
        <taxon>Spermatophyta</taxon>
        <taxon>Magnoliopsida</taxon>
        <taxon>eudicotyledons</taxon>
        <taxon>Gunneridae</taxon>
        <taxon>Pentapetalae</taxon>
        <taxon>asterids</taxon>
        <taxon>lamiids</taxon>
        <taxon>Solanales</taxon>
        <taxon>Solanaceae</taxon>
        <taxon>Nicotianoideae</taxon>
        <taxon>Nicotianeae</taxon>
        <taxon>Nicotiana</taxon>
    </lineage>
</organism>
<reference evidence="1" key="1">
    <citation type="journal article" date="2014" name="Nat. Commun.">
        <title>The tobacco genome sequence and its comparison with those of tomato and potato.</title>
        <authorList>
            <person name="Sierro N."/>
            <person name="Battey J.N."/>
            <person name="Ouadi S."/>
            <person name="Bakaher N."/>
            <person name="Bovet L."/>
            <person name="Willig A."/>
            <person name="Goepfert S."/>
            <person name="Peitsch M.C."/>
            <person name="Ivanov N.V."/>
        </authorList>
    </citation>
    <scope>NUCLEOTIDE SEQUENCE [LARGE SCALE GENOMIC DNA]</scope>
</reference>
<proteinExistence type="predicted"/>
<protein>
    <submittedName>
        <fullName evidence="2">Wall-associated receptor kinase 2-like</fullName>
    </submittedName>
</protein>
<keyword evidence="1" id="KW-1185">Reference proteome</keyword>
<evidence type="ECO:0000313" key="2">
    <source>
        <dbReference type="RefSeq" id="XP_075089904.1"/>
    </source>
</evidence>
<dbReference type="Proteomes" id="UP000790787">
    <property type="component" value="Chromosome 17"/>
</dbReference>
<gene>
    <name evidence="2" type="primary">LOC107827237</name>
</gene>
<reference evidence="2" key="2">
    <citation type="submission" date="2025-08" db="UniProtKB">
        <authorList>
            <consortium name="RefSeq"/>
        </authorList>
    </citation>
    <scope>IDENTIFICATION</scope>
    <source>
        <tissue evidence="2">Leaf</tissue>
    </source>
</reference>
<name>A0AC58SY50_TOBAC</name>
<sequence>MFRPKGNICTNKDVGINMQLVKKQMQYIPIWPFYLFVLFFQENQVSSALTSVLAKPHCVERCGNLTIPYPFRIGRKCYFDKPFEIMCNDNKIAYLPWLNESVSHISMNYIKTLVNSVPVPYNRSSGQNVYGDKSGYGSNDDPYYSISPTKNKLVGIGCDMFAYAKDEDTRDIVSGCASFCNIRDDGTNGSYRTVATSSSSTHCTGRNGCCETAFSKAPKSFTATIQTMNTQQTSWASSNCSYILFVDKGFTNFTELLGKYSTSNCKEDYYFAAEWTLDWVIGNVSCVHAIKSPKYACGKHSQCINEFAREAGGYRCGCSPGYQGNPYLPNGCKDINECASPIGKRCPNNTQCINTSGSFFCETNSEKRMLRKQLYIGIVAASSSIILLAVCLGLYRRLQKRKERKTKQRFFKRNGGLLLEQRISLSGQSSNGNTLPGLKLFLKEELEKATDNFNERRILGRGGLGTVYKGMLADGSIVAVKKSNIVDENQVDQFINEIFILSQLSHRHIVKILGCCLETQVPLLVYEYISNGTLASHIHRNFSPSCSTTSTAIGLSWEHRLRVAAEAAGALSYLHSCASSAIFHRDIKSSNILLDENFRAVISDFGISRLVPIDKTHLTTLVGGTFGYLDPEYFRSGQLSDKSDVYAFGVVLAELLTSLKAVSLDTNNYDQGLVMRFKSSLKQGRILDIVDPEIVELVNEEIIIAVAKLAKRCLKFNSRERPYMKEVATVLDQLRSTRSDVTCGNSFQDNMSLRSESSSSYISDSQIEENSSPKVS</sequence>
<dbReference type="RefSeq" id="XP_075089904.1">
    <property type="nucleotide sequence ID" value="XM_075233803.1"/>
</dbReference>
<evidence type="ECO:0000313" key="1">
    <source>
        <dbReference type="Proteomes" id="UP000790787"/>
    </source>
</evidence>